<comment type="caution">
    <text evidence="2">The sequence shown here is derived from an EMBL/GenBank/DDBJ whole genome shotgun (WGS) entry which is preliminary data.</text>
</comment>
<evidence type="ECO:0000313" key="3">
    <source>
        <dbReference type="Proteomes" id="UP001251528"/>
    </source>
</evidence>
<sequence>MDHFETFDPAAEPFRGYYGFPERKGWRNATSNDGIDFQSHPQEDVDEFLQSWLYVGLLSEWTTILGLSLAIEHFIKSDLPPSNKRWITTKHLPRYFKAWLERETYLSELYGEIEYKQIKQLRIDRLRQLLQSVHAWTDALSRRNLDLGKPTQILTAEDSSSACAQRRLLSSDFATAVYALRFSIAAVAKQMWRLAFPVIDPGFSGREVFCARLLNHGWCPHDVRYLGTTVSMDACYYVCSYYPARALRDHGACDETHCKADIYNDSEGYHFRHTNEIEDCDCALQGPKLEDILMGFRANDGFPLIMLKNLGEAHWEMEVVPFDPAEPVDYVAFSHVWADGLGNPTDNALPTCQYPHLQQMANAAVTRAQDNNHSEPTPFWIDSLCIPVGEAFVEYRKLAIQRMRSTYQRAKSVLVLDKEILSGSKDARPMERVVRVVLSTWMRRLWTFQEGFLAQDLLFQFRDGPCHLDDLWQEEPHSLWSTGGRMLAGLFKVPMSLAKTDPDPQRIFISTLSNLQWRNTSRAGDETLCIAVILGFDTLPLLEVVSRDDFVTSRDTRALSETRMQVLLRLIKRFAPGIMFSSGNRLTQDGFKWAPASLLGQNSDDARNYSLQDFYIASLHHQRGTPGIELPSLAELADCGGIKVTMLGIMLQKTTPGKMERCFEIIHISPGGPAKVYEVCIIDVGEAFENAVGRDGVAMAIILDRRVLAHRVKEECSRAYGALVSIRRETETETEYTEVDFICRVIVQAIEVLDLVNGKLVMKRKDLNRPLMFLTDDIMQSERKWHIF</sequence>
<dbReference type="Pfam" id="PF06985">
    <property type="entry name" value="HET"/>
    <property type="match status" value="1"/>
</dbReference>
<dbReference type="InterPro" id="IPR010730">
    <property type="entry name" value="HET"/>
</dbReference>
<name>A0AAJ0G3W1_9HYPO</name>
<evidence type="ECO:0000259" key="1">
    <source>
        <dbReference type="Pfam" id="PF06985"/>
    </source>
</evidence>
<reference evidence="2" key="1">
    <citation type="submission" date="2023-06" db="EMBL/GenBank/DDBJ databases">
        <title>Conoideocrella luteorostrata (Hypocreales: Clavicipitaceae), a potential biocontrol fungus for elongate hemlock scale in United States Christmas tree production areas.</title>
        <authorList>
            <person name="Barrett H."/>
            <person name="Lovett B."/>
            <person name="Macias A.M."/>
            <person name="Stajich J.E."/>
            <person name="Kasson M.T."/>
        </authorList>
    </citation>
    <scope>NUCLEOTIDE SEQUENCE</scope>
    <source>
        <strain evidence="2">ARSEF 14590</strain>
    </source>
</reference>
<feature type="domain" description="Heterokaryon incompatibility" evidence="1">
    <location>
        <begin position="330"/>
        <end position="416"/>
    </location>
</feature>
<organism evidence="2 3">
    <name type="scientific">Conoideocrella luteorostrata</name>
    <dbReference type="NCBI Taxonomy" id="1105319"/>
    <lineage>
        <taxon>Eukaryota</taxon>
        <taxon>Fungi</taxon>
        <taxon>Dikarya</taxon>
        <taxon>Ascomycota</taxon>
        <taxon>Pezizomycotina</taxon>
        <taxon>Sordariomycetes</taxon>
        <taxon>Hypocreomycetidae</taxon>
        <taxon>Hypocreales</taxon>
        <taxon>Clavicipitaceae</taxon>
        <taxon>Conoideocrella</taxon>
    </lineage>
</organism>
<dbReference type="PANTHER" id="PTHR39596:SF2">
    <property type="entry name" value="HET DOMAIN PROTEIN (AFU_ORTHOLOGUE AFUA_1G17550)-RELATED"/>
    <property type="match status" value="1"/>
</dbReference>
<dbReference type="Proteomes" id="UP001251528">
    <property type="component" value="Unassembled WGS sequence"/>
</dbReference>
<accession>A0AAJ0G3W1</accession>
<evidence type="ECO:0000313" key="2">
    <source>
        <dbReference type="EMBL" id="KAK2616388.1"/>
    </source>
</evidence>
<dbReference type="PANTHER" id="PTHR39596">
    <property type="match status" value="1"/>
</dbReference>
<proteinExistence type="predicted"/>
<protein>
    <recommendedName>
        <fullName evidence="1">Heterokaryon incompatibility domain-containing protein</fullName>
    </recommendedName>
</protein>
<dbReference type="AlphaFoldDB" id="A0AAJ0G3W1"/>
<dbReference type="EMBL" id="JASWJB010000006">
    <property type="protein sequence ID" value="KAK2616388.1"/>
    <property type="molecule type" value="Genomic_DNA"/>
</dbReference>
<gene>
    <name evidence="2" type="ORF">QQS21_000629</name>
</gene>
<keyword evidence="3" id="KW-1185">Reference proteome</keyword>